<proteinExistence type="inferred from homology"/>
<dbReference type="PANTHER" id="PTHR37478">
    <property type="match status" value="1"/>
</dbReference>
<dbReference type="Proteomes" id="UP001549106">
    <property type="component" value="Unassembled WGS sequence"/>
</dbReference>
<comment type="caution">
    <text evidence="3">The sequence shown here is derived from an EMBL/GenBank/DDBJ whole genome shotgun (WGS) entry which is preliminary data.</text>
</comment>
<dbReference type="SUPFAM" id="SSF53146">
    <property type="entry name" value="Nitrogenase accessory factor-like"/>
    <property type="match status" value="1"/>
</dbReference>
<accession>A0ABV2M327</accession>
<evidence type="ECO:0000313" key="4">
    <source>
        <dbReference type="Proteomes" id="UP001549106"/>
    </source>
</evidence>
<gene>
    <name evidence="3" type="ORF">ABID24_002062</name>
</gene>
<evidence type="ECO:0000256" key="1">
    <source>
        <dbReference type="ARBA" id="ARBA00009350"/>
    </source>
</evidence>
<dbReference type="InterPro" id="IPR003731">
    <property type="entry name" value="Di-Nase_FeMo-co_biosynth"/>
</dbReference>
<keyword evidence="3" id="KW-0238">DNA-binding</keyword>
<dbReference type="InterPro" id="IPR036105">
    <property type="entry name" value="DiNase_FeMo-co_biosyn_sf"/>
</dbReference>
<dbReference type="PANTHER" id="PTHR37478:SF2">
    <property type="entry name" value="UPF0251 PROTEIN TK0562"/>
    <property type="match status" value="1"/>
</dbReference>
<dbReference type="Pfam" id="PF02001">
    <property type="entry name" value="DUF134"/>
    <property type="match status" value="1"/>
</dbReference>
<name>A0ABV2M327_9FIRM</name>
<feature type="domain" description="Dinitrogenase iron-molybdenum cofactor biosynthesis" evidence="2">
    <location>
        <begin position="135"/>
        <end position="222"/>
    </location>
</feature>
<evidence type="ECO:0000259" key="2">
    <source>
        <dbReference type="Pfam" id="PF02579"/>
    </source>
</evidence>
<sequence>MARPTRCRRICAEPAYDSFIPEGISTGERTGLTLDEYEAIRLIDLQKCTHEQCARQMDISRTTVTELYESARYKIADSIVNGKALEISGGNYRFCDGTADFCCNTDCGRSEETGCESIIRMKGEFTMRIAVTYENGQIFQHFGHTEQFKLYDVEDGKVTGSQVVDTNGQGHGALAGFLTQAKVDALICGGIGGGAQNALAEMGIKLFGGVSGSADEAVEAYLAGNLNYNPAVHCSHHEHEHSCGEHHCGENKHGCSGN</sequence>
<protein>
    <submittedName>
        <fullName evidence="3">DNA-binding protein (UPF0251 family)/putative Fe-Mo cluster-binding NifX family protein</fullName>
    </submittedName>
</protein>
<organism evidence="3 4">
    <name type="scientific">Blautia caecimuris</name>
    <dbReference type="NCBI Taxonomy" id="1796615"/>
    <lineage>
        <taxon>Bacteria</taxon>
        <taxon>Bacillati</taxon>
        <taxon>Bacillota</taxon>
        <taxon>Clostridia</taxon>
        <taxon>Lachnospirales</taxon>
        <taxon>Lachnospiraceae</taxon>
        <taxon>Blautia</taxon>
    </lineage>
</organism>
<dbReference type="EMBL" id="JBEPMJ010000014">
    <property type="protein sequence ID" value="MET3750809.1"/>
    <property type="molecule type" value="Genomic_DNA"/>
</dbReference>
<dbReference type="RefSeq" id="WP_147599674.1">
    <property type="nucleotide sequence ID" value="NZ_BAABXP010000001.1"/>
</dbReference>
<evidence type="ECO:0000313" key="3">
    <source>
        <dbReference type="EMBL" id="MET3750809.1"/>
    </source>
</evidence>
<comment type="similarity">
    <text evidence="1">Belongs to the UPF0251 family.</text>
</comment>
<reference evidence="3 4" key="1">
    <citation type="submission" date="2024-06" db="EMBL/GenBank/DDBJ databases">
        <title>Genomic Encyclopedia of Type Strains, Phase IV (KMG-IV): sequencing the most valuable type-strain genomes for metagenomic binning, comparative biology and taxonomic classification.</title>
        <authorList>
            <person name="Goeker M."/>
        </authorList>
    </citation>
    <scope>NUCLEOTIDE SEQUENCE [LARGE SCALE GENOMIC DNA]</scope>
    <source>
        <strain evidence="3 4">DSM 29492</strain>
    </source>
</reference>
<dbReference type="CDD" id="cd00851">
    <property type="entry name" value="MTH1175"/>
    <property type="match status" value="1"/>
</dbReference>
<dbReference type="GO" id="GO:0003677">
    <property type="term" value="F:DNA binding"/>
    <property type="evidence" value="ECO:0007669"/>
    <property type="project" value="UniProtKB-KW"/>
</dbReference>
<dbReference type="Gene3D" id="3.30.420.130">
    <property type="entry name" value="Dinitrogenase iron-molybdenum cofactor biosynthesis domain"/>
    <property type="match status" value="1"/>
</dbReference>
<keyword evidence="4" id="KW-1185">Reference proteome</keyword>
<dbReference type="Pfam" id="PF02579">
    <property type="entry name" value="Nitro_FeMo-Co"/>
    <property type="match status" value="1"/>
</dbReference>
<dbReference type="InterPro" id="IPR002852">
    <property type="entry name" value="UPF0251"/>
</dbReference>
<dbReference type="InterPro" id="IPR033913">
    <property type="entry name" value="MTH1175_dom"/>
</dbReference>